<dbReference type="Proteomes" id="UP000247409">
    <property type="component" value="Unassembled WGS sequence"/>
</dbReference>
<reference evidence="1 2" key="1">
    <citation type="journal article" date="2018" name="Mol. Biol. Evol.">
        <title>Analysis of the draft genome of the red seaweed Gracilariopsis chorda provides insights into genome size evolution in Rhodophyta.</title>
        <authorList>
            <person name="Lee J."/>
            <person name="Yang E.C."/>
            <person name="Graf L."/>
            <person name="Yang J.H."/>
            <person name="Qiu H."/>
            <person name="Zel Zion U."/>
            <person name="Chan C.X."/>
            <person name="Stephens T.G."/>
            <person name="Weber A.P.M."/>
            <person name="Boo G.H."/>
            <person name="Boo S.M."/>
            <person name="Kim K.M."/>
            <person name="Shin Y."/>
            <person name="Jung M."/>
            <person name="Lee S.J."/>
            <person name="Yim H.S."/>
            <person name="Lee J.H."/>
            <person name="Bhattacharya D."/>
            <person name="Yoon H.S."/>
        </authorList>
    </citation>
    <scope>NUCLEOTIDE SEQUENCE [LARGE SCALE GENOMIC DNA]</scope>
    <source>
        <strain evidence="1 2">SKKU-2015</strain>
        <tissue evidence="1">Whole body</tissue>
    </source>
</reference>
<gene>
    <name evidence="1" type="ORF">BWQ96_09727</name>
</gene>
<accession>A0A2V3IER4</accession>
<evidence type="ECO:0000313" key="1">
    <source>
        <dbReference type="EMBL" id="PXF40553.1"/>
    </source>
</evidence>
<organism evidence="1 2">
    <name type="scientific">Gracilariopsis chorda</name>
    <dbReference type="NCBI Taxonomy" id="448386"/>
    <lineage>
        <taxon>Eukaryota</taxon>
        <taxon>Rhodophyta</taxon>
        <taxon>Florideophyceae</taxon>
        <taxon>Rhodymeniophycidae</taxon>
        <taxon>Gracilariales</taxon>
        <taxon>Gracilariaceae</taxon>
        <taxon>Gracilariopsis</taxon>
    </lineage>
</organism>
<dbReference type="AlphaFoldDB" id="A0A2V3IER4"/>
<protein>
    <submittedName>
        <fullName evidence="1">Uncharacterized protein</fullName>
    </submittedName>
</protein>
<name>A0A2V3IER4_9FLOR</name>
<proteinExistence type="predicted"/>
<evidence type="ECO:0000313" key="2">
    <source>
        <dbReference type="Proteomes" id="UP000247409"/>
    </source>
</evidence>
<sequence>MSNVYRSDAPEDAASQLLARRGLSSSLTSDLSLGLQLKGAVLTEDLKKILPTVDATSSTDLVLVVRSVYLLRFEGPRDVTAVLNEIKRAWSARANKQDGRNSVGCVLSADFIKEKTQTVTKAVAKVLDELGLKCDELKSRDGAPLPFHAPNICKAETMRRLLALWDS</sequence>
<keyword evidence="2" id="KW-1185">Reference proteome</keyword>
<comment type="caution">
    <text evidence="1">The sequence shown here is derived from an EMBL/GenBank/DDBJ whole genome shotgun (WGS) entry which is preliminary data.</text>
</comment>
<dbReference type="EMBL" id="NBIV01000283">
    <property type="protein sequence ID" value="PXF40553.1"/>
    <property type="molecule type" value="Genomic_DNA"/>
</dbReference>